<organism evidence="1 2">
    <name type="scientific">Penicillium brasilianum</name>
    <dbReference type="NCBI Taxonomy" id="104259"/>
    <lineage>
        <taxon>Eukaryota</taxon>
        <taxon>Fungi</taxon>
        <taxon>Dikarya</taxon>
        <taxon>Ascomycota</taxon>
        <taxon>Pezizomycotina</taxon>
        <taxon>Eurotiomycetes</taxon>
        <taxon>Eurotiomycetidae</taxon>
        <taxon>Eurotiales</taxon>
        <taxon>Aspergillaceae</taxon>
        <taxon>Penicillium</taxon>
    </lineage>
</organism>
<name>A0A0F7TCE3_PENBI</name>
<sequence>MGFLGIIPANKLAAFYDPKTQQLTLSAEGSVEEYTGGFRFRQVPWMGGFKFYLEAWSGPVTLGIQPYAFDQSFKVSMVPFPKDVIIVDANHPNGVPVEIHFGGLKEPASNYAAAAPSSSDGKAVQEFPAPPQDTINILYKWPFEVQHAAEVPKLGYINIDFDKRFLELESAGINNGQIVWKFNSLETGNTQIIISVNGGIAQYTYRVVKDVRIFVLDEILEPGPVITQDKNEAEAESAILSYLGRVNIARRKVLEHYPDALLYKAEASTTERQGVTSPKALGHLRAIFRVDEGTVTINSTGFGSFGAAVFKPGNIVGNANVDWPVGMDADEADQILKKEGFNGPYTALTLMKPSYTGLMDDIYVFIMADGIEKWVNTKTKKLITE</sequence>
<reference evidence="2" key="1">
    <citation type="journal article" date="2015" name="Genome Announc.">
        <title>Draft genome sequence of the fungus Penicillium brasilianum MG11.</title>
        <authorList>
            <person name="Horn F."/>
            <person name="Linde J."/>
            <person name="Mattern D.J."/>
            <person name="Walther G."/>
            <person name="Guthke R."/>
            <person name="Brakhage A.A."/>
            <person name="Valiante V."/>
        </authorList>
    </citation>
    <scope>NUCLEOTIDE SEQUENCE [LARGE SCALE GENOMIC DNA]</scope>
    <source>
        <strain evidence="2">MG11</strain>
    </source>
</reference>
<dbReference type="Proteomes" id="UP000042958">
    <property type="component" value="Unassembled WGS sequence"/>
</dbReference>
<dbReference type="AlphaFoldDB" id="A0A0F7TCE3"/>
<dbReference type="OrthoDB" id="5402897at2759"/>
<protein>
    <submittedName>
        <fullName evidence="1">Uncharacterized protein</fullName>
    </submittedName>
</protein>
<evidence type="ECO:0000313" key="2">
    <source>
        <dbReference type="Proteomes" id="UP000042958"/>
    </source>
</evidence>
<proteinExistence type="predicted"/>
<accession>A0A0F7TCE3</accession>
<evidence type="ECO:0000313" key="1">
    <source>
        <dbReference type="EMBL" id="CEJ54384.1"/>
    </source>
</evidence>
<dbReference type="EMBL" id="CDHK01000001">
    <property type="protein sequence ID" value="CEJ54384.1"/>
    <property type="molecule type" value="Genomic_DNA"/>
</dbReference>
<gene>
    <name evidence="1" type="ORF">PMG11_00699</name>
</gene>
<keyword evidence="2" id="KW-1185">Reference proteome</keyword>